<keyword evidence="2" id="KW-0433">Leucine-rich repeat</keyword>
<keyword evidence="3 6" id="KW-0732">Signal</keyword>
<dbReference type="Pfam" id="PF00560">
    <property type="entry name" value="LRR_1"/>
    <property type="match status" value="3"/>
</dbReference>
<dbReference type="Proteomes" id="UP001632038">
    <property type="component" value="Unassembled WGS sequence"/>
</dbReference>
<protein>
    <submittedName>
        <fullName evidence="7">Uncharacterized protein</fullName>
    </submittedName>
</protein>
<dbReference type="InterPro" id="IPR032675">
    <property type="entry name" value="LRR_dom_sf"/>
</dbReference>
<comment type="caution">
    <text evidence="7">The sequence shown here is derived from an EMBL/GenBank/DDBJ whole genome shotgun (WGS) entry which is preliminary data.</text>
</comment>
<evidence type="ECO:0000256" key="4">
    <source>
        <dbReference type="ARBA" id="ARBA00022737"/>
    </source>
</evidence>
<dbReference type="GO" id="GO:0016020">
    <property type="term" value="C:membrane"/>
    <property type="evidence" value="ECO:0007669"/>
    <property type="project" value="UniProtKB-SubCell"/>
</dbReference>
<dbReference type="InterPro" id="IPR053211">
    <property type="entry name" value="DNA_repair-toleration"/>
</dbReference>
<dbReference type="InterPro" id="IPR001611">
    <property type="entry name" value="Leu-rich_rpt"/>
</dbReference>
<organism evidence="7 8">
    <name type="scientific">Castilleja foliolosa</name>
    <dbReference type="NCBI Taxonomy" id="1961234"/>
    <lineage>
        <taxon>Eukaryota</taxon>
        <taxon>Viridiplantae</taxon>
        <taxon>Streptophyta</taxon>
        <taxon>Embryophyta</taxon>
        <taxon>Tracheophyta</taxon>
        <taxon>Spermatophyta</taxon>
        <taxon>Magnoliopsida</taxon>
        <taxon>eudicotyledons</taxon>
        <taxon>Gunneridae</taxon>
        <taxon>Pentapetalae</taxon>
        <taxon>asterids</taxon>
        <taxon>lamiids</taxon>
        <taxon>Lamiales</taxon>
        <taxon>Orobanchaceae</taxon>
        <taxon>Pedicularideae</taxon>
        <taxon>Castillejinae</taxon>
        <taxon>Castilleja</taxon>
    </lineage>
</organism>
<keyword evidence="4" id="KW-0677">Repeat</keyword>
<proteinExistence type="predicted"/>
<dbReference type="Gene3D" id="3.80.10.10">
    <property type="entry name" value="Ribonuclease Inhibitor"/>
    <property type="match status" value="2"/>
</dbReference>
<dbReference type="AlphaFoldDB" id="A0ABD3BWR4"/>
<evidence type="ECO:0000256" key="1">
    <source>
        <dbReference type="ARBA" id="ARBA00004370"/>
    </source>
</evidence>
<feature type="signal peptide" evidence="6">
    <location>
        <begin position="1"/>
        <end position="28"/>
    </location>
</feature>
<evidence type="ECO:0000256" key="3">
    <source>
        <dbReference type="ARBA" id="ARBA00022729"/>
    </source>
</evidence>
<sequence>MMTKPKPNFSTIFIFLILSLSSSPQIHSATFPGDIAALRALKSAVKPSSIPATSCLATWNFAAADPCAVLKVTYFTCGITCSAGRVVQITLDSQGYAGTLTPLISKLTQLINLDLGENRFYGQIPSSISYLPNLQNLILGSNSFNGSVPQSISNLRSLETLDISKNSLSGSIPNLHKLASLTRLDLSYNKLTGSIPRLPPNLHELALRGNSLSGLLTQSVFSGLTQLMVVELSENSLDGKLEPWFFLLPSLQQVDLSNNSFNLVSVTKSPSSELVAVDLSYNKIEGYLPVGFSGYPVLRSLSLSYNRFRGPIPREYRKNRSPLRRLYLDGNFLNGSPPEGFFSDKDPVLGSLGDNCLQRCPKTSNLCSESQKSASICQQAYGGKPKY</sequence>
<dbReference type="SUPFAM" id="SSF52058">
    <property type="entry name" value="L domain-like"/>
    <property type="match status" value="1"/>
</dbReference>
<accession>A0ABD3BWR4</accession>
<comment type="subcellular location">
    <subcellularLocation>
        <location evidence="1">Membrane</location>
    </subcellularLocation>
</comment>
<dbReference type="FunFam" id="3.80.10.10:FF:000400">
    <property type="entry name" value="Nuclear pore complex protein NUP107"/>
    <property type="match status" value="1"/>
</dbReference>
<keyword evidence="8" id="KW-1185">Reference proteome</keyword>
<dbReference type="PRINTS" id="PR00019">
    <property type="entry name" value="LEURICHRPT"/>
</dbReference>
<name>A0ABD3BWR4_9LAMI</name>
<dbReference type="PANTHER" id="PTHR48060:SF21">
    <property type="entry name" value="L DOMAIN-LIKE PROTEIN"/>
    <property type="match status" value="1"/>
</dbReference>
<dbReference type="PROSITE" id="PS51450">
    <property type="entry name" value="LRR"/>
    <property type="match status" value="2"/>
</dbReference>
<keyword evidence="5" id="KW-0472">Membrane</keyword>
<evidence type="ECO:0000256" key="5">
    <source>
        <dbReference type="ARBA" id="ARBA00023136"/>
    </source>
</evidence>
<evidence type="ECO:0000313" key="8">
    <source>
        <dbReference type="Proteomes" id="UP001632038"/>
    </source>
</evidence>
<gene>
    <name evidence="7" type="ORF">CASFOL_036042</name>
</gene>
<evidence type="ECO:0000256" key="6">
    <source>
        <dbReference type="SAM" id="SignalP"/>
    </source>
</evidence>
<reference evidence="8" key="1">
    <citation type="journal article" date="2024" name="IScience">
        <title>Strigolactones Initiate the Formation of Haustorium-like Structures in Castilleja.</title>
        <authorList>
            <person name="Buerger M."/>
            <person name="Peterson D."/>
            <person name="Chory J."/>
        </authorList>
    </citation>
    <scope>NUCLEOTIDE SEQUENCE [LARGE SCALE GENOMIC DNA]</scope>
</reference>
<dbReference type="PANTHER" id="PTHR48060">
    <property type="entry name" value="DNA DAMAGE-REPAIR/TOLERATION PROTEIN DRT100"/>
    <property type="match status" value="1"/>
</dbReference>
<dbReference type="EMBL" id="JAVIJP010000066">
    <property type="protein sequence ID" value="KAL3621130.1"/>
    <property type="molecule type" value="Genomic_DNA"/>
</dbReference>
<dbReference type="Pfam" id="PF13855">
    <property type="entry name" value="LRR_8"/>
    <property type="match status" value="2"/>
</dbReference>
<evidence type="ECO:0000256" key="2">
    <source>
        <dbReference type="ARBA" id="ARBA00022614"/>
    </source>
</evidence>
<feature type="chain" id="PRO_5044879540" evidence="6">
    <location>
        <begin position="29"/>
        <end position="387"/>
    </location>
</feature>
<evidence type="ECO:0000313" key="7">
    <source>
        <dbReference type="EMBL" id="KAL3621130.1"/>
    </source>
</evidence>